<accession>A0AAF0F6E0</accession>
<keyword evidence="5" id="KW-0460">Magnesium</keyword>
<organism evidence="11 12">
    <name type="scientific">Malassezia psittaci</name>
    <dbReference type="NCBI Taxonomy" id="1821823"/>
    <lineage>
        <taxon>Eukaryota</taxon>
        <taxon>Fungi</taxon>
        <taxon>Dikarya</taxon>
        <taxon>Basidiomycota</taxon>
        <taxon>Ustilaginomycotina</taxon>
        <taxon>Malasseziomycetes</taxon>
        <taxon>Malasseziales</taxon>
        <taxon>Malasseziaceae</taxon>
        <taxon>Malassezia</taxon>
    </lineage>
</organism>
<evidence type="ECO:0000256" key="7">
    <source>
        <dbReference type="ARBA" id="ARBA00047761"/>
    </source>
</evidence>
<evidence type="ECO:0000256" key="9">
    <source>
        <dbReference type="SAM" id="MobiDB-lite"/>
    </source>
</evidence>
<keyword evidence="12" id="KW-1185">Reference proteome</keyword>
<dbReference type="AlphaFoldDB" id="A0AAF0F6E0"/>
<comment type="cofactor">
    <cofactor evidence="1">
        <name>Mg(2+)</name>
        <dbReference type="ChEBI" id="CHEBI:18420"/>
    </cofactor>
</comment>
<dbReference type="InterPro" id="IPR004274">
    <property type="entry name" value="FCP1_dom"/>
</dbReference>
<feature type="region of interest" description="Disordered" evidence="9">
    <location>
        <begin position="66"/>
        <end position="241"/>
    </location>
</feature>
<evidence type="ECO:0000259" key="10">
    <source>
        <dbReference type="PROSITE" id="PS50969"/>
    </source>
</evidence>
<name>A0AAF0F6E0_9BASI</name>
<feature type="region of interest" description="Disordered" evidence="9">
    <location>
        <begin position="1"/>
        <end position="44"/>
    </location>
</feature>
<dbReference type="CDD" id="cd02019">
    <property type="entry name" value="NK"/>
    <property type="match status" value="1"/>
</dbReference>
<dbReference type="Gene3D" id="3.40.50.1000">
    <property type="entry name" value="HAD superfamily/HAD-like"/>
    <property type="match status" value="1"/>
</dbReference>
<dbReference type="InterPro" id="IPR011948">
    <property type="entry name" value="Dullard_phosphatase"/>
</dbReference>
<feature type="compositionally biased region" description="Polar residues" evidence="9">
    <location>
        <begin position="164"/>
        <end position="178"/>
    </location>
</feature>
<gene>
    <name evidence="11" type="ORF">MPSI1_001899</name>
</gene>
<dbReference type="PANTHER" id="PTHR12210">
    <property type="entry name" value="DULLARD PROTEIN PHOSPHATASE"/>
    <property type="match status" value="1"/>
</dbReference>
<dbReference type="InterPro" id="IPR050365">
    <property type="entry name" value="TIM50"/>
</dbReference>
<dbReference type="NCBIfam" id="TIGR02251">
    <property type="entry name" value="HIF-SF_euk"/>
    <property type="match status" value="1"/>
</dbReference>
<evidence type="ECO:0000313" key="11">
    <source>
        <dbReference type="EMBL" id="WFD43240.1"/>
    </source>
</evidence>
<keyword evidence="3" id="KW-0479">Metal-binding</keyword>
<evidence type="ECO:0000256" key="8">
    <source>
        <dbReference type="ARBA" id="ARBA00048336"/>
    </source>
</evidence>
<dbReference type="InterPro" id="IPR036412">
    <property type="entry name" value="HAD-like_sf"/>
</dbReference>
<evidence type="ECO:0000256" key="3">
    <source>
        <dbReference type="ARBA" id="ARBA00022723"/>
    </source>
</evidence>
<dbReference type="GO" id="GO:0046872">
    <property type="term" value="F:metal ion binding"/>
    <property type="evidence" value="ECO:0007669"/>
    <property type="project" value="UniProtKB-KW"/>
</dbReference>
<evidence type="ECO:0000256" key="1">
    <source>
        <dbReference type="ARBA" id="ARBA00001946"/>
    </source>
</evidence>
<dbReference type="SMART" id="SM00577">
    <property type="entry name" value="CPDc"/>
    <property type="match status" value="1"/>
</dbReference>
<dbReference type="Pfam" id="PF03031">
    <property type="entry name" value="NIF"/>
    <property type="match status" value="1"/>
</dbReference>
<feature type="compositionally biased region" description="Polar residues" evidence="9">
    <location>
        <begin position="136"/>
        <end position="146"/>
    </location>
</feature>
<dbReference type="InterPro" id="IPR023214">
    <property type="entry name" value="HAD_sf"/>
</dbReference>
<dbReference type="CDD" id="cd07521">
    <property type="entry name" value="HAD_FCP1-like"/>
    <property type="match status" value="1"/>
</dbReference>
<evidence type="ECO:0000313" key="12">
    <source>
        <dbReference type="Proteomes" id="UP001214628"/>
    </source>
</evidence>
<evidence type="ECO:0000256" key="6">
    <source>
        <dbReference type="ARBA" id="ARBA00022912"/>
    </source>
</evidence>
<dbReference type="Proteomes" id="UP001214628">
    <property type="component" value="Chromosome 2"/>
</dbReference>
<keyword evidence="6" id="KW-0904">Protein phosphatase</keyword>
<feature type="compositionally biased region" description="Polar residues" evidence="9">
    <location>
        <begin position="190"/>
        <end position="199"/>
    </location>
</feature>
<evidence type="ECO:0000256" key="2">
    <source>
        <dbReference type="ARBA" id="ARBA00013081"/>
    </source>
</evidence>
<feature type="compositionally biased region" description="Low complexity" evidence="9">
    <location>
        <begin position="120"/>
        <end position="135"/>
    </location>
</feature>
<dbReference type="SUPFAM" id="SSF52540">
    <property type="entry name" value="P-loop containing nucleoside triphosphate hydrolases"/>
    <property type="match status" value="1"/>
</dbReference>
<sequence>MASPSDHAHYDRQVAPSPDPSSTPSHWTSLRGANQAARPVNGAAQANVALGTPLRSSDHAAYHSDAVAVRSPVLQPEVGRISSKSDMYASSRPQASFDPAQGYEYQGQQRSTSNPSQMISASASNNAYLSAPASNQSTNLRQSASKNDMDRTLASPARTEEPASKSNPRSKTAKQTSKPKGFRKVLAMITCSSSSSTQDAARDMPSSSASNPNLAATHPPRSPSVGASVDNATRPRPAEPQLAPNFAQNLVPSTAEGYAAQADTAPSTKEEANLPSRDSVIGPPSTAAHTDEPDEYGGGIIASVGQATGLPLLYDSDMISEQDLFAEEQRLISQGGTGILVDEYGHPRPLLPQAQGLLASRKCLVLDLDETLVHSSFKAVPNADFIVPVEIDNVIHNVHVIKRPGVDEFLRHMGQLYEVVIFTASLNKYADPVIDILDTHRAVHHRLFRESCYNHHGNYVKDLSQLGRPLHDTIILDNSPTSYIFHPANAVPVSSWFNDPHDTELTDLSPFLQDLVDIDYLVQQVLDGAEGLKEHRRFLVGISGIPGAGKSTLAKLVADQVNKLRNAEVCTVVGMDGWHLTRAQLDSMPDPYNAHARRGAAFTFDADAFVEWAETLRTPTSDAQLPRCTAPSFSHADKDPVEAGVHIEPWHTIVLVEGLYCNLDVDPWRRAAMCWDLHWFVELPVDQARSRLIRRHLEAGLADTPADAQHRADTNDLPNGEWICAHTIDLVQRLQLSAT</sequence>
<evidence type="ECO:0000256" key="4">
    <source>
        <dbReference type="ARBA" id="ARBA00022801"/>
    </source>
</evidence>
<feature type="compositionally biased region" description="Low complexity" evidence="9">
    <location>
        <begin position="205"/>
        <end position="216"/>
    </location>
</feature>
<comment type="catalytic activity">
    <reaction evidence="8">
        <text>O-phospho-L-threonyl-[protein] + H2O = L-threonyl-[protein] + phosphate</text>
        <dbReference type="Rhea" id="RHEA:47004"/>
        <dbReference type="Rhea" id="RHEA-COMP:11060"/>
        <dbReference type="Rhea" id="RHEA-COMP:11605"/>
        <dbReference type="ChEBI" id="CHEBI:15377"/>
        <dbReference type="ChEBI" id="CHEBI:30013"/>
        <dbReference type="ChEBI" id="CHEBI:43474"/>
        <dbReference type="ChEBI" id="CHEBI:61977"/>
        <dbReference type="EC" id="3.1.3.16"/>
    </reaction>
</comment>
<dbReference type="Gene3D" id="3.40.50.300">
    <property type="entry name" value="P-loop containing nucleotide triphosphate hydrolases"/>
    <property type="match status" value="2"/>
</dbReference>
<keyword evidence="4 11" id="KW-0378">Hydrolase</keyword>
<dbReference type="SUPFAM" id="SSF56784">
    <property type="entry name" value="HAD-like"/>
    <property type="match status" value="1"/>
</dbReference>
<proteinExistence type="predicted"/>
<dbReference type="GO" id="GO:0004722">
    <property type="term" value="F:protein serine/threonine phosphatase activity"/>
    <property type="evidence" value="ECO:0007669"/>
    <property type="project" value="UniProtKB-EC"/>
</dbReference>
<feature type="compositionally biased region" description="Basic and acidic residues" evidence="9">
    <location>
        <begin position="1"/>
        <end position="12"/>
    </location>
</feature>
<feature type="compositionally biased region" description="Polar residues" evidence="9">
    <location>
        <begin position="20"/>
        <end position="32"/>
    </location>
</feature>
<comment type="catalytic activity">
    <reaction evidence="7">
        <text>O-phospho-L-seryl-[protein] + H2O = L-seryl-[protein] + phosphate</text>
        <dbReference type="Rhea" id="RHEA:20629"/>
        <dbReference type="Rhea" id="RHEA-COMP:9863"/>
        <dbReference type="Rhea" id="RHEA-COMP:11604"/>
        <dbReference type="ChEBI" id="CHEBI:15377"/>
        <dbReference type="ChEBI" id="CHEBI:29999"/>
        <dbReference type="ChEBI" id="CHEBI:43474"/>
        <dbReference type="ChEBI" id="CHEBI:83421"/>
        <dbReference type="EC" id="3.1.3.16"/>
    </reaction>
</comment>
<protein>
    <recommendedName>
        <fullName evidence="2">protein-serine/threonine phosphatase</fullName>
        <ecNumber evidence="2">3.1.3.16</ecNumber>
    </recommendedName>
</protein>
<evidence type="ECO:0000256" key="5">
    <source>
        <dbReference type="ARBA" id="ARBA00022842"/>
    </source>
</evidence>
<dbReference type="FunFam" id="3.40.50.1000:FF:000192">
    <property type="entry name" value="CTD small phosphatase-like protein"/>
    <property type="match status" value="1"/>
</dbReference>
<feature type="domain" description="FCP1 homology" evidence="10">
    <location>
        <begin position="357"/>
        <end position="515"/>
    </location>
</feature>
<dbReference type="EMBL" id="CP118376">
    <property type="protein sequence ID" value="WFD43240.1"/>
    <property type="molecule type" value="Genomic_DNA"/>
</dbReference>
<dbReference type="EC" id="3.1.3.16" evidence="2"/>
<feature type="compositionally biased region" description="Polar residues" evidence="9">
    <location>
        <begin position="106"/>
        <end position="119"/>
    </location>
</feature>
<dbReference type="InterPro" id="IPR027417">
    <property type="entry name" value="P-loop_NTPase"/>
</dbReference>
<dbReference type="PROSITE" id="PS50969">
    <property type="entry name" value="FCP1"/>
    <property type="match status" value="1"/>
</dbReference>
<reference evidence="11" key="1">
    <citation type="submission" date="2023-02" db="EMBL/GenBank/DDBJ databases">
        <title>Mating type loci evolution in Malassezia.</title>
        <authorList>
            <person name="Coelho M.A."/>
        </authorList>
    </citation>
    <scope>NUCLEOTIDE SEQUENCE</scope>
    <source>
        <strain evidence="11">CBS 14136</strain>
    </source>
</reference>
<feature type="region of interest" description="Disordered" evidence="9">
    <location>
        <begin position="259"/>
        <end position="298"/>
    </location>
</feature>